<dbReference type="AlphaFoldDB" id="A0AAV5VIM5"/>
<dbReference type="Gene3D" id="2.60.120.650">
    <property type="entry name" value="Cupin"/>
    <property type="match status" value="1"/>
</dbReference>
<protein>
    <recommendedName>
        <fullName evidence="8">JmjC domain-containing protein</fullName>
    </recommendedName>
</protein>
<dbReference type="InterPro" id="IPR050690">
    <property type="entry name" value="JHDM1_Histone_Demethylase"/>
</dbReference>
<dbReference type="GO" id="GO:0016491">
    <property type="term" value="F:oxidoreductase activity"/>
    <property type="evidence" value="ECO:0007669"/>
    <property type="project" value="UniProtKB-KW"/>
</dbReference>
<feature type="compositionally biased region" description="Low complexity" evidence="7">
    <location>
        <begin position="783"/>
        <end position="792"/>
    </location>
</feature>
<dbReference type="PROSITE" id="PS51184">
    <property type="entry name" value="JMJC"/>
    <property type="match status" value="1"/>
</dbReference>
<dbReference type="PANTHER" id="PTHR23123">
    <property type="entry name" value="PHD/F-BOX CONTAINING PROTEIN"/>
    <property type="match status" value="1"/>
</dbReference>
<comment type="caution">
    <text evidence="9">The sequence shown here is derived from an EMBL/GenBank/DDBJ whole genome shotgun (WGS) entry which is preliminary data.</text>
</comment>
<evidence type="ECO:0000313" key="9">
    <source>
        <dbReference type="EMBL" id="GMT18118.1"/>
    </source>
</evidence>
<dbReference type="GO" id="GO:0046872">
    <property type="term" value="F:metal ion binding"/>
    <property type="evidence" value="ECO:0007669"/>
    <property type="project" value="UniProtKB-KW"/>
</dbReference>
<accession>A0AAV5VIM5</accession>
<feature type="non-terminal residue" evidence="9">
    <location>
        <position position="1080"/>
    </location>
</feature>
<reference evidence="9" key="1">
    <citation type="submission" date="2023-10" db="EMBL/GenBank/DDBJ databases">
        <title>Genome assembly of Pristionchus species.</title>
        <authorList>
            <person name="Yoshida K."/>
            <person name="Sommer R.J."/>
        </authorList>
    </citation>
    <scope>NUCLEOTIDE SEQUENCE</scope>
    <source>
        <strain evidence="9">RS5133</strain>
    </source>
</reference>
<dbReference type="SUPFAM" id="SSF51197">
    <property type="entry name" value="Clavaminate synthase-like"/>
    <property type="match status" value="1"/>
</dbReference>
<feature type="region of interest" description="Disordered" evidence="7">
    <location>
        <begin position="783"/>
        <end position="803"/>
    </location>
</feature>
<name>A0AAV5VIM5_9BILA</name>
<dbReference type="SMART" id="SM00558">
    <property type="entry name" value="JmjC"/>
    <property type="match status" value="1"/>
</dbReference>
<feature type="coiled-coil region" evidence="6">
    <location>
        <begin position="705"/>
        <end position="732"/>
    </location>
</feature>
<evidence type="ECO:0000256" key="3">
    <source>
        <dbReference type="ARBA" id="ARBA00023004"/>
    </source>
</evidence>
<dbReference type="InterPro" id="IPR003347">
    <property type="entry name" value="JmjC_dom"/>
</dbReference>
<feature type="region of interest" description="Disordered" evidence="7">
    <location>
        <begin position="33"/>
        <end position="68"/>
    </location>
</feature>
<keyword evidence="4" id="KW-0805">Transcription regulation</keyword>
<feature type="region of interest" description="Disordered" evidence="7">
    <location>
        <begin position="732"/>
        <end position="768"/>
    </location>
</feature>
<sequence>SATCPSVLLLSQRIRTLVKHSVNNCLPLRLSITMPPKQNKAKERPKATGKRRKNDSDSSTGMDLDFGEGSSTDLEVALSIAEPRKTRASARACKQKIQGESFMDQAIKKAEAKTLHSVDQFDFKELVSSPLYDHPELVRKMTPEEFTMAYYNETGLNEVLVFDCPPEQLGMKMVDASFTPRDVERLVGGNRMISCVRVETQGSEEMKLKDFIEYYYKPKEEKERLYNVLSLEFSNTGLADLVRSPALVREIDWAASWPDDRKHRTVSFDKNDGRFSLELHYPRVENYCLMSPTACYTDFHIDFHGTSVWYHVKHGQKIFWIVEPSDNNIKMYEEYLKNPEQSGFYGDVADKCHRVFVNPGNTLIIPSGWIHAVYTPEDSLVFGGNFLHSRSVAMQIAVLQSENRIGINKRYRYPHSEEATFHMMSKLVKACTGREYVRPQSKNQQGRYREYVGEEFVKAGLHRRIPTKADYADDGAAWDTNWDESAAYRESREKLSAYDKEEEAAMQEEEEKKASEDVVLDANGLEAEAATDTEEAASMPTLSPKKLPKEPTVTLTIEELDAAEEERKRREAEKQKEKERKPGFGGHDDFFLDNSTFYHPESFNCDPHGLNSMHTMPVSQAEPPMIVDEAELLKQIPPGAVHELERLVQYTMRKPKVEVPYGLTRPNSLIWALTNLLRRRRLLAEECEGVRLPACILPTPRDNRLQHAQHAAAEAERKKRIAERRAACVDGEYDSDYDPSTEDKPSTKKKPRRSGDGGGGGRAMGTPVVGFKPNRPIAATPVSAAAAAAARNKTPRPPATERDKRVKQIWNKGFYAWYKTGKAKHSGEFAHLPRKQVREAVRKAYWVPLSREEKTFWMARGAEQYEDGFEADAPSTSAAAAALPADYWTAAAAGRGGDKLPLPDSLMDPEKEQTASSTVYAGLQSFQRFYVSVQDKYTEQHPHLTESLRKELAWQEWQEMGPLQQMKYDTAEKAGFHLVWRAVREVAILRWPEPDLKLIKANLRSKWNSFSGDQRGELFTKCLEESAGLKQKRAEVLQQQIQQQQVAAALVAMAAGEPSTSTGTRSLSPVQLAQLQQLQQ</sequence>
<dbReference type="Pfam" id="PF13621">
    <property type="entry name" value="Cupin_8"/>
    <property type="match status" value="1"/>
</dbReference>
<evidence type="ECO:0000256" key="6">
    <source>
        <dbReference type="SAM" id="Coils"/>
    </source>
</evidence>
<evidence type="ECO:0000313" key="10">
    <source>
        <dbReference type="Proteomes" id="UP001432322"/>
    </source>
</evidence>
<feature type="region of interest" description="Disordered" evidence="7">
    <location>
        <begin position="499"/>
        <end position="587"/>
    </location>
</feature>
<dbReference type="Proteomes" id="UP001432322">
    <property type="component" value="Unassembled WGS sequence"/>
</dbReference>
<gene>
    <name evidence="9" type="ORF">PFISCL1PPCAC_9415</name>
</gene>
<feature type="domain" description="JmjC" evidence="8">
    <location>
        <begin position="233"/>
        <end position="403"/>
    </location>
</feature>
<evidence type="ECO:0000259" key="8">
    <source>
        <dbReference type="PROSITE" id="PS51184"/>
    </source>
</evidence>
<evidence type="ECO:0000256" key="4">
    <source>
        <dbReference type="ARBA" id="ARBA00023015"/>
    </source>
</evidence>
<evidence type="ECO:0000256" key="1">
    <source>
        <dbReference type="ARBA" id="ARBA00022723"/>
    </source>
</evidence>
<feature type="compositionally biased region" description="Acidic residues" evidence="7">
    <location>
        <begin position="500"/>
        <end position="509"/>
    </location>
</feature>
<keyword evidence="10" id="KW-1185">Reference proteome</keyword>
<evidence type="ECO:0000256" key="7">
    <source>
        <dbReference type="SAM" id="MobiDB-lite"/>
    </source>
</evidence>
<keyword evidence="2" id="KW-0560">Oxidoreductase</keyword>
<evidence type="ECO:0000256" key="5">
    <source>
        <dbReference type="ARBA" id="ARBA00023163"/>
    </source>
</evidence>
<keyword evidence="6" id="KW-0175">Coiled coil</keyword>
<keyword evidence="5" id="KW-0804">Transcription</keyword>
<organism evidence="9 10">
    <name type="scientific">Pristionchus fissidentatus</name>
    <dbReference type="NCBI Taxonomy" id="1538716"/>
    <lineage>
        <taxon>Eukaryota</taxon>
        <taxon>Metazoa</taxon>
        <taxon>Ecdysozoa</taxon>
        <taxon>Nematoda</taxon>
        <taxon>Chromadorea</taxon>
        <taxon>Rhabditida</taxon>
        <taxon>Rhabditina</taxon>
        <taxon>Diplogasteromorpha</taxon>
        <taxon>Diplogasteroidea</taxon>
        <taxon>Neodiplogasteridae</taxon>
        <taxon>Pristionchus</taxon>
    </lineage>
</organism>
<evidence type="ECO:0000256" key="2">
    <source>
        <dbReference type="ARBA" id="ARBA00023002"/>
    </source>
</evidence>
<feature type="compositionally biased region" description="Basic and acidic residues" evidence="7">
    <location>
        <begin position="565"/>
        <end position="587"/>
    </location>
</feature>
<dbReference type="InterPro" id="IPR041667">
    <property type="entry name" value="Cupin_8"/>
</dbReference>
<keyword evidence="3" id="KW-0408">Iron</keyword>
<proteinExistence type="predicted"/>
<dbReference type="EMBL" id="BTSY01000003">
    <property type="protein sequence ID" value="GMT18118.1"/>
    <property type="molecule type" value="Genomic_DNA"/>
</dbReference>
<feature type="non-terminal residue" evidence="9">
    <location>
        <position position="1"/>
    </location>
</feature>
<keyword evidence="1" id="KW-0479">Metal-binding</keyword>